<reference evidence="1" key="1">
    <citation type="submission" date="2023-10" db="EMBL/GenBank/DDBJ databases">
        <authorList>
            <person name="Chen Y."/>
            <person name="Shah S."/>
            <person name="Dougan E. K."/>
            <person name="Thang M."/>
            <person name="Chan C."/>
        </authorList>
    </citation>
    <scope>NUCLEOTIDE SEQUENCE [LARGE SCALE GENOMIC DNA]</scope>
</reference>
<organism evidence="1 2">
    <name type="scientific">Prorocentrum cordatum</name>
    <dbReference type="NCBI Taxonomy" id="2364126"/>
    <lineage>
        <taxon>Eukaryota</taxon>
        <taxon>Sar</taxon>
        <taxon>Alveolata</taxon>
        <taxon>Dinophyceae</taxon>
        <taxon>Prorocentrales</taxon>
        <taxon>Prorocentraceae</taxon>
        <taxon>Prorocentrum</taxon>
    </lineage>
</organism>
<gene>
    <name evidence="1" type="ORF">PCOR1329_LOCUS30976</name>
</gene>
<comment type="caution">
    <text evidence="1">The sequence shown here is derived from an EMBL/GenBank/DDBJ whole genome shotgun (WGS) entry which is preliminary data.</text>
</comment>
<evidence type="ECO:0008006" key="3">
    <source>
        <dbReference type="Google" id="ProtNLM"/>
    </source>
</evidence>
<sequence length="176" mass="20052">ILAPAMRFLAGELRKHLDKLSHLMKDYSAFVSRLSYERLSQAVTITKTDIKEFYMSRTQGVLLGQSNKSFQGGHQRRFTRVLELIVGHQHVELPGVPEYLWEVLHGSGMGMICSGDVSDGTFFQLAEQQCISDVDVFRSVWLRCYSQLKDDITAFFDGPNQQRNRCFTMLSLRAGP</sequence>
<protein>
    <recommendedName>
        <fullName evidence="3">Spindle pole body component</fullName>
    </recommendedName>
</protein>
<accession>A0ABN9SNA6</accession>
<dbReference type="Proteomes" id="UP001189429">
    <property type="component" value="Unassembled WGS sequence"/>
</dbReference>
<feature type="non-terminal residue" evidence="1">
    <location>
        <position position="176"/>
    </location>
</feature>
<feature type="non-terminal residue" evidence="1">
    <location>
        <position position="1"/>
    </location>
</feature>
<keyword evidence="2" id="KW-1185">Reference proteome</keyword>
<evidence type="ECO:0000313" key="2">
    <source>
        <dbReference type="Proteomes" id="UP001189429"/>
    </source>
</evidence>
<dbReference type="EMBL" id="CAUYUJ010012079">
    <property type="protein sequence ID" value="CAK0833206.1"/>
    <property type="molecule type" value="Genomic_DNA"/>
</dbReference>
<proteinExistence type="predicted"/>
<name>A0ABN9SNA6_9DINO</name>
<evidence type="ECO:0000313" key="1">
    <source>
        <dbReference type="EMBL" id="CAK0833206.1"/>
    </source>
</evidence>